<proteinExistence type="predicted"/>
<reference evidence="3 4" key="1">
    <citation type="submission" date="2014-09" db="EMBL/GenBank/DDBJ databases">
        <title>Draft genome sequence of an obligately methylotrophic methanogen, Methanococcoides methylutens, isolated from marine sediment.</title>
        <authorList>
            <person name="Guan Y."/>
            <person name="Ngugi D.K."/>
            <person name="Blom J."/>
            <person name="Ali S."/>
            <person name="Ferry J.G."/>
            <person name="Stingl U."/>
        </authorList>
    </citation>
    <scope>NUCLEOTIDE SEQUENCE [LARGE SCALE GENOMIC DNA]</scope>
    <source>
        <strain evidence="3 4">DSM 2657</strain>
    </source>
</reference>
<evidence type="ECO:0000313" key="3">
    <source>
        <dbReference type="EMBL" id="KGK99181.1"/>
    </source>
</evidence>
<dbReference type="EMBL" id="JRHO01000009">
    <property type="protein sequence ID" value="KGK99181.1"/>
    <property type="molecule type" value="Genomic_DNA"/>
</dbReference>
<dbReference type="AlphaFoldDB" id="A0A099T4Q9"/>
<feature type="region of interest" description="Disordered" evidence="1">
    <location>
        <begin position="401"/>
        <end position="426"/>
    </location>
</feature>
<feature type="compositionally biased region" description="Basic residues" evidence="1">
    <location>
        <begin position="402"/>
        <end position="411"/>
    </location>
</feature>
<dbReference type="Gene3D" id="3.30.160.660">
    <property type="match status" value="1"/>
</dbReference>
<comment type="caution">
    <text evidence="3">The sequence shown here is derived from an EMBL/GenBank/DDBJ whole genome shotgun (WGS) entry which is preliminary data.</text>
</comment>
<organism evidence="3 4">
    <name type="scientific">Methanococcoides methylutens</name>
    <dbReference type="NCBI Taxonomy" id="2226"/>
    <lineage>
        <taxon>Archaea</taxon>
        <taxon>Methanobacteriati</taxon>
        <taxon>Methanobacteriota</taxon>
        <taxon>Stenosarchaea group</taxon>
        <taxon>Methanomicrobia</taxon>
        <taxon>Methanosarcinales</taxon>
        <taxon>Methanosarcinaceae</taxon>
        <taxon>Methanococcoides</taxon>
    </lineage>
</organism>
<evidence type="ECO:0000259" key="2">
    <source>
        <dbReference type="PROSITE" id="PS51664"/>
    </source>
</evidence>
<protein>
    <recommendedName>
        <fullName evidence="2">YcaO domain-containing protein</fullName>
    </recommendedName>
</protein>
<dbReference type="NCBIfam" id="TIGR00702">
    <property type="entry name" value="YcaO-type kinase domain"/>
    <property type="match status" value="1"/>
</dbReference>
<evidence type="ECO:0000256" key="1">
    <source>
        <dbReference type="SAM" id="MobiDB-lite"/>
    </source>
</evidence>
<feature type="domain" description="YcaO" evidence="2">
    <location>
        <begin position="72"/>
        <end position="426"/>
    </location>
</feature>
<dbReference type="PANTHER" id="PTHR37809:SF1">
    <property type="entry name" value="RIBOSOMAL PROTEIN S12 METHYLTHIOTRANSFERASE ACCESSORY FACTOR YCAO"/>
    <property type="match status" value="1"/>
</dbReference>
<dbReference type="InterPro" id="IPR017667">
    <property type="entry name" value="Methan_mark_1"/>
</dbReference>
<evidence type="ECO:0000313" key="4">
    <source>
        <dbReference type="Proteomes" id="UP000029859"/>
    </source>
</evidence>
<dbReference type="Proteomes" id="UP000029859">
    <property type="component" value="Unassembled WGS sequence"/>
</dbReference>
<accession>A0A099T4Q9</accession>
<dbReference type="Gene3D" id="3.30.40.250">
    <property type="match status" value="1"/>
</dbReference>
<dbReference type="InterPro" id="IPR003776">
    <property type="entry name" value="YcaO-like_dom"/>
</dbReference>
<sequence>MSHIPIDRSLQYMDGTQRVFDEETTLGNTKPHLEDIGVTRIASITDLDRIGIPVFSAIRPSAAEGAISIYSGKGASETQARISAMMESFERCLAERVGVNADIVEDVLAEEFIESVENAAKECELLDPHSLLLAEPLPPESLVEWTQGWDLLREKEIYVPSNAVYHPYDSPGMSARLFRSNTNGLASGNVIEEAILHGLLEVIERDALSIAEFNRNPGREIVLTEEDGINYELMKKFESNGVQLKLWLLSHDTGITSVVAATDDLDLKDPALLVMGAGSHLKPEIAIRRAITEAAQSRVVQIHGAREDTDRESFVRQIGYERMKRMNNFWYEGADSVTTGELNDISRSTPAENIDVVLDELRKITDSVIVVDLSRKNVGVPVVRVIIPGFEQYTLDRERVGHRVRQGRKRSTSTEKPWKRRFGKQK</sequence>
<name>A0A099T4Q9_METMT</name>
<dbReference type="OrthoDB" id="7433at2157"/>
<dbReference type="PANTHER" id="PTHR37809">
    <property type="entry name" value="RIBOSOMAL PROTEIN S12 METHYLTHIOTRANSFERASE ACCESSORY FACTOR YCAO"/>
    <property type="match status" value="1"/>
</dbReference>
<dbReference type="RefSeq" id="WP_048193594.1">
    <property type="nucleotide sequence ID" value="NZ_CAAGSM010000002.1"/>
</dbReference>
<dbReference type="NCBIfam" id="TIGR03266">
    <property type="entry name" value="methan_mark_1"/>
    <property type="match status" value="1"/>
</dbReference>
<keyword evidence="4" id="KW-1185">Reference proteome</keyword>
<dbReference type="Pfam" id="PF02624">
    <property type="entry name" value="YcaO"/>
    <property type="match status" value="1"/>
</dbReference>
<gene>
    <name evidence="3" type="ORF">LI82_03900</name>
</gene>
<dbReference type="PROSITE" id="PS51664">
    <property type="entry name" value="YCAO"/>
    <property type="match status" value="1"/>
</dbReference>
<dbReference type="Gene3D" id="3.30.1330.230">
    <property type="match status" value="1"/>
</dbReference>